<evidence type="ECO:0000256" key="2">
    <source>
        <dbReference type="ARBA" id="ARBA00004323"/>
    </source>
</evidence>
<evidence type="ECO:0000256" key="3">
    <source>
        <dbReference type="ARBA" id="ARBA00004922"/>
    </source>
</evidence>
<evidence type="ECO:0000256" key="4">
    <source>
        <dbReference type="ARBA" id="ARBA00005735"/>
    </source>
</evidence>
<reference evidence="19 20" key="1">
    <citation type="journal article" date="2013" name="Nature">
        <title>Insights into bilaterian evolution from three spiralian genomes.</title>
        <authorList>
            <person name="Simakov O."/>
            <person name="Marletaz F."/>
            <person name="Cho S.J."/>
            <person name="Edsinger-Gonzales E."/>
            <person name="Havlak P."/>
            <person name="Hellsten U."/>
            <person name="Kuo D.H."/>
            <person name="Larsson T."/>
            <person name="Lv J."/>
            <person name="Arendt D."/>
            <person name="Savage R."/>
            <person name="Osoegawa K."/>
            <person name="de Jong P."/>
            <person name="Grimwood J."/>
            <person name="Chapman J.A."/>
            <person name="Shapiro H."/>
            <person name="Aerts A."/>
            <person name="Otillar R.P."/>
            <person name="Terry A.Y."/>
            <person name="Boore J.L."/>
            <person name="Grigoriev I.V."/>
            <person name="Lindberg D.R."/>
            <person name="Seaver E.C."/>
            <person name="Weisblat D.A."/>
            <person name="Putnam N.H."/>
            <person name="Rokhsar D.S."/>
        </authorList>
    </citation>
    <scope>NUCLEOTIDE SEQUENCE [LARGE SCALE GENOMIC DNA]</scope>
</reference>
<dbReference type="Gene3D" id="3.90.550.10">
    <property type="entry name" value="Spore Coat Polysaccharide Biosynthesis Protein SpsA, Chain A"/>
    <property type="match status" value="1"/>
</dbReference>
<dbReference type="GO" id="GO:0005975">
    <property type="term" value="P:carbohydrate metabolic process"/>
    <property type="evidence" value="ECO:0007669"/>
    <property type="project" value="InterPro"/>
</dbReference>
<comment type="subcellular location">
    <subcellularLocation>
        <location evidence="2">Golgi apparatus membrane</location>
        <topology evidence="2">Single-pass type II membrane protein</topology>
    </subcellularLocation>
</comment>
<feature type="transmembrane region" description="Helical" evidence="16">
    <location>
        <begin position="12"/>
        <end position="35"/>
    </location>
</feature>
<evidence type="ECO:0000256" key="1">
    <source>
        <dbReference type="ARBA" id="ARBA00001936"/>
    </source>
</evidence>
<gene>
    <name evidence="19" type="ORF">LOTGIDRAFT_211278</name>
</gene>
<evidence type="ECO:0000256" key="13">
    <source>
        <dbReference type="ARBA" id="ARBA00023180"/>
    </source>
</evidence>
<dbReference type="GeneID" id="20246279"/>
<comment type="catalytic activity">
    <reaction evidence="15">
        <text>3-O-(beta-D-xylosyl)-L-seryl-[protein] + UDP-alpha-D-galactose = 3-O-(beta-D-galactosyl-(1-&gt;4)-beta-D-xylosyl)-L-seryl-[protein] + UDP + H(+)</text>
        <dbReference type="Rhea" id="RHEA:15297"/>
        <dbReference type="Rhea" id="RHEA-COMP:12567"/>
        <dbReference type="Rhea" id="RHEA-COMP:12570"/>
        <dbReference type="ChEBI" id="CHEBI:15378"/>
        <dbReference type="ChEBI" id="CHEBI:58223"/>
        <dbReference type="ChEBI" id="CHEBI:66914"/>
        <dbReference type="ChEBI" id="CHEBI:132085"/>
        <dbReference type="ChEBI" id="CHEBI:132088"/>
        <dbReference type="EC" id="2.4.1.133"/>
    </reaction>
</comment>
<keyword evidence="12 16" id="KW-0472">Membrane</keyword>
<sequence length="321" mass="37729">MARIINGVFKRFHLFLLFVLIISVIGFLLVAIYPINDNRGINHSQNEDEQINDLEEFHVNGDPIPQSDGHKLAVIIPFRDRFEELMVFVPHMSTFLRNQNVPHRIFVINQIDTYRFNRASLINIGFLESKQECDYIAMHDVDLLPLNPALNYKYPQNGVFHIAAPNLHPLYHYEKFVGGILLITGENFEKLNGLSNKYWGWGLEDDEFYVRMKKQGIKIYRPEGITTGNKTFQHIHDKRRRTRDKDKFFDQREKTRRLDKVTGVNTVQYTIDSQHDMVIDGGKVTIINVRLKCDIQSTPWCLMKEDHVLYEQLKDKQKRVK</sequence>
<keyword evidence="5 16" id="KW-0328">Glycosyltransferase</keyword>
<evidence type="ECO:0000313" key="20">
    <source>
        <dbReference type="Proteomes" id="UP000030746"/>
    </source>
</evidence>
<keyword evidence="7 16" id="KW-0812">Transmembrane</keyword>
<evidence type="ECO:0000256" key="7">
    <source>
        <dbReference type="ARBA" id="ARBA00022692"/>
    </source>
</evidence>
<dbReference type="FunFam" id="3.90.550.10:FF:000062">
    <property type="entry name" value="beta-1,4-galactosyltransferase 7 isoform X1"/>
    <property type="match status" value="1"/>
</dbReference>
<dbReference type="OMA" id="NWLFVCG"/>
<dbReference type="InterPro" id="IPR027995">
    <property type="entry name" value="Galactosyl_T_N"/>
</dbReference>
<comment type="similarity">
    <text evidence="4 16">Belongs to the glycosyltransferase 7 family.</text>
</comment>
<keyword evidence="6 16" id="KW-0808">Transferase</keyword>
<dbReference type="Pfam" id="PF13733">
    <property type="entry name" value="Glyco_transf_7N"/>
    <property type="match status" value="1"/>
</dbReference>
<keyword evidence="11" id="KW-0333">Golgi apparatus</keyword>
<evidence type="ECO:0000259" key="17">
    <source>
        <dbReference type="Pfam" id="PF02709"/>
    </source>
</evidence>
<dbReference type="GO" id="GO:0030166">
    <property type="term" value="P:proteoglycan biosynthetic process"/>
    <property type="evidence" value="ECO:0007669"/>
    <property type="project" value="TreeGrafter"/>
</dbReference>
<dbReference type="GO" id="GO:0046872">
    <property type="term" value="F:metal ion binding"/>
    <property type="evidence" value="ECO:0007669"/>
    <property type="project" value="UniProtKB-KW"/>
</dbReference>
<evidence type="ECO:0000256" key="10">
    <source>
        <dbReference type="ARBA" id="ARBA00022989"/>
    </source>
</evidence>
<dbReference type="KEGG" id="lgi:LOTGIDRAFT_211278"/>
<dbReference type="InterPro" id="IPR003859">
    <property type="entry name" value="Galactosyl_T"/>
</dbReference>
<dbReference type="UniPathway" id="UPA00378"/>
<dbReference type="EC" id="2.4.1.-" evidence="16"/>
<dbReference type="Proteomes" id="UP000030746">
    <property type="component" value="Unassembled WGS sequence"/>
</dbReference>
<proteinExistence type="inferred from homology"/>
<evidence type="ECO:0000256" key="14">
    <source>
        <dbReference type="ARBA" id="ARBA00023211"/>
    </source>
</evidence>
<keyword evidence="8" id="KW-0479">Metal-binding</keyword>
<dbReference type="InterPro" id="IPR027791">
    <property type="entry name" value="Galactosyl_T_C"/>
</dbReference>
<organism evidence="19 20">
    <name type="scientific">Lottia gigantea</name>
    <name type="common">Giant owl limpet</name>
    <dbReference type="NCBI Taxonomy" id="225164"/>
    <lineage>
        <taxon>Eukaryota</taxon>
        <taxon>Metazoa</taxon>
        <taxon>Spiralia</taxon>
        <taxon>Lophotrochozoa</taxon>
        <taxon>Mollusca</taxon>
        <taxon>Gastropoda</taxon>
        <taxon>Patellogastropoda</taxon>
        <taxon>Lottioidea</taxon>
        <taxon>Lottiidae</taxon>
        <taxon>Lottia</taxon>
    </lineage>
</organism>
<evidence type="ECO:0000256" key="8">
    <source>
        <dbReference type="ARBA" id="ARBA00022723"/>
    </source>
</evidence>
<evidence type="ECO:0000256" key="12">
    <source>
        <dbReference type="ARBA" id="ARBA00023136"/>
    </source>
</evidence>
<name>V3ZP35_LOTGI</name>
<feature type="domain" description="Galactosyltransferase C-terminal" evidence="17">
    <location>
        <begin position="160"/>
        <end position="234"/>
    </location>
</feature>
<keyword evidence="13 16" id="KW-0325">Glycoprotein</keyword>
<keyword evidence="10 16" id="KW-1133">Transmembrane helix</keyword>
<dbReference type="RefSeq" id="XP_009066421.1">
    <property type="nucleotide sequence ID" value="XM_009068173.1"/>
</dbReference>
<dbReference type="PANTHER" id="PTHR19300:SF30">
    <property type="entry name" value="BETA-1,4-GALACTOSYLTRANSFERASE 7"/>
    <property type="match status" value="1"/>
</dbReference>
<keyword evidence="20" id="KW-1185">Reference proteome</keyword>
<comment type="cofactor">
    <cofactor evidence="1">
        <name>Mn(2+)</name>
        <dbReference type="ChEBI" id="CHEBI:29035"/>
    </cofactor>
</comment>
<evidence type="ECO:0000256" key="6">
    <source>
        <dbReference type="ARBA" id="ARBA00022679"/>
    </source>
</evidence>
<comment type="function">
    <text evidence="16">Catalyses the transfer of galactose onto proteins or lipids.</text>
</comment>
<dbReference type="EMBL" id="KB203854">
    <property type="protein sequence ID" value="ESO82616.1"/>
    <property type="molecule type" value="Genomic_DNA"/>
</dbReference>
<evidence type="ECO:0000313" key="19">
    <source>
        <dbReference type="EMBL" id="ESO82616.1"/>
    </source>
</evidence>
<dbReference type="PANTHER" id="PTHR19300">
    <property type="entry name" value="BETA-1,4-GALACTOSYLTRANSFERASE"/>
    <property type="match status" value="1"/>
</dbReference>
<dbReference type="AlphaFoldDB" id="V3ZP35"/>
<keyword evidence="14" id="KW-0464">Manganese</keyword>
<comment type="pathway">
    <text evidence="3 16">Protein modification; protein glycosylation.</text>
</comment>
<dbReference type="CTD" id="20246279"/>
<evidence type="ECO:0000256" key="9">
    <source>
        <dbReference type="ARBA" id="ARBA00022968"/>
    </source>
</evidence>
<dbReference type="SUPFAM" id="SSF53448">
    <property type="entry name" value="Nucleotide-diphospho-sugar transferases"/>
    <property type="match status" value="1"/>
</dbReference>
<evidence type="ECO:0000259" key="18">
    <source>
        <dbReference type="Pfam" id="PF13733"/>
    </source>
</evidence>
<evidence type="ECO:0000256" key="11">
    <source>
        <dbReference type="ARBA" id="ARBA00023034"/>
    </source>
</evidence>
<protein>
    <recommendedName>
        <fullName evidence="16">Beta-1,4-galactosyltransferase</fullName>
        <ecNumber evidence="16">2.4.1.-</ecNumber>
    </recommendedName>
</protein>
<dbReference type="PRINTS" id="PR02050">
    <property type="entry name" value="B14GALTRFASE"/>
</dbReference>
<dbReference type="GO" id="GO:0046525">
    <property type="term" value="F:xylosylprotein 4-beta-galactosyltransferase activity"/>
    <property type="evidence" value="ECO:0007669"/>
    <property type="project" value="UniProtKB-EC"/>
</dbReference>
<accession>V3ZP35</accession>
<feature type="domain" description="Galactosyltransferase N-terminal" evidence="18">
    <location>
        <begin position="67"/>
        <end position="152"/>
    </location>
</feature>
<dbReference type="GO" id="GO:0000139">
    <property type="term" value="C:Golgi membrane"/>
    <property type="evidence" value="ECO:0007669"/>
    <property type="project" value="UniProtKB-SubCell"/>
</dbReference>
<dbReference type="OrthoDB" id="6020664at2759"/>
<dbReference type="Pfam" id="PF02709">
    <property type="entry name" value="Glyco_transf_7C"/>
    <property type="match status" value="1"/>
</dbReference>
<evidence type="ECO:0000256" key="5">
    <source>
        <dbReference type="ARBA" id="ARBA00022676"/>
    </source>
</evidence>
<dbReference type="STRING" id="225164.V3ZP35"/>
<evidence type="ECO:0000256" key="16">
    <source>
        <dbReference type="RuleBase" id="RU368121"/>
    </source>
</evidence>
<keyword evidence="9 16" id="KW-0735">Signal-anchor</keyword>
<dbReference type="HOGENOM" id="CLU_044391_5_0_1"/>
<dbReference type="InterPro" id="IPR029044">
    <property type="entry name" value="Nucleotide-diphossugar_trans"/>
</dbReference>
<evidence type="ECO:0000256" key="15">
    <source>
        <dbReference type="ARBA" id="ARBA00051458"/>
    </source>
</evidence>